<dbReference type="Proteomes" id="UP000885680">
    <property type="component" value="Unassembled WGS sequence"/>
</dbReference>
<dbReference type="EMBL" id="DRGN01000167">
    <property type="protein sequence ID" value="HEU00998.1"/>
    <property type="molecule type" value="Genomic_DNA"/>
</dbReference>
<evidence type="ECO:0000313" key="1">
    <source>
        <dbReference type="EMBL" id="HEU00998.1"/>
    </source>
</evidence>
<sequence length="94" mass="10372">MATEWSVPPAWPGETVFILGGGPSLAGQGAQRLAGRRVIAVNSSYIAHPFADYLCSADRPWLYEHRAALEKAWRGRVVTVTDAIDWDGLLHLRQ</sequence>
<reference evidence="1" key="1">
    <citation type="journal article" date="2020" name="mSystems">
        <title>Genome- and Community-Level Interaction Insights into Carbon Utilization and Element Cycling Functions of Hydrothermarchaeota in Hydrothermal Sediment.</title>
        <authorList>
            <person name="Zhou Z."/>
            <person name="Liu Y."/>
            <person name="Xu W."/>
            <person name="Pan J."/>
            <person name="Luo Z.H."/>
            <person name="Li M."/>
        </authorList>
    </citation>
    <scope>NUCLEOTIDE SEQUENCE</scope>
    <source>
        <strain evidence="1">HyVt-347</strain>
    </source>
</reference>
<organism evidence="1 2">
    <name type="scientific">Aurantimonas coralicida</name>
    <dbReference type="NCBI Taxonomy" id="182270"/>
    <lineage>
        <taxon>Bacteria</taxon>
        <taxon>Pseudomonadati</taxon>
        <taxon>Pseudomonadota</taxon>
        <taxon>Alphaproteobacteria</taxon>
        <taxon>Hyphomicrobiales</taxon>
        <taxon>Aurantimonadaceae</taxon>
        <taxon>Aurantimonas</taxon>
    </lineage>
</organism>
<proteinExistence type="predicted"/>
<protein>
    <submittedName>
        <fullName evidence="1">Uncharacterized protein</fullName>
    </submittedName>
</protein>
<dbReference type="AlphaFoldDB" id="A0A9C9NFL2"/>
<comment type="caution">
    <text evidence="1">The sequence shown here is derived from an EMBL/GenBank/DDBJ whole genome shotgun (WGS) entry which is preliminary data.</text>
</comment>
<feature type="non-terminal residue" evidence="1">
    <location>
        <position position="94"/>
    </location>
</feature>
<evidence type="ECO:0000313" key="2">
    <source>
        <dbReference type="Proteomes" id="UP000885680"/>
    </source>
</evidence>
<gene>
    <name evidence="1" type="ORF">ENH89_11735</name>
</gene>
<name>A0A9C9NFL2_9HYPH</name>
<accession>A0A9C9NFL2</accession>